<proteinExistence type="predicted"/>
<dbReference type="AlphaFoldDB" id="A0A5J5GM65"/>
<evidence type="ECO:0000313" key="4">
    <source>
        <dbReference type="Proteomes" id="UP000326554"/>
    </source>
</evidence>
<dbReference type="Gene3D" id="3.30.70.1070">
    <property type="entry name" value="Sporulation related repeat"/>
    <property type="match status" value="1"/>
</dbReference>
<dbReference type="PROSITE" id="PS51724">
    <property type="entry name" value="SPOR"/>
    <property type="match status" value="1"/>
</dbReference>
<dbReference type="Proteomes" id="UP000326554">
    <property type="component" value="Unassembled WGS sequence"/>
</dbReference>
<dbReference type="EMBL" id="VYQE01000002">
    <property type="protein sequence ID" value="KAA9008743.1"/>
    <property type="molecule type" value="Genomic_DNA"/>
</dbReference>
<name>A0A5J5GM65_9RHOB</name>
<evidence type="ECO:0000256" key="1">
    <source>
        <dbReference type="SAM" id="MobiDB-lite"/>
    </source>
</evidence>
<feature type="compositionally biased region" description="Low complexity" evidence="1">
    <location>
        <begin position="160"/>
        <end position="172"/>
    </location>
</feature>
<sequence length="298" mass="31286">MTGTTGFPKPRRARLHPIGLGLAAGLLLTACENGELQMPFASRATETPAADSAAAGTVELVERDVEAPEVFQVTEPGLWDGRPSLGGVWVAHPDVDEPERVIIRNRENGQFVIGALFRRERDNPGPRLQVSSDAAEALGVLAGAPTELNVTALRREEGPGDAAAVSAPAPSDETATFDEAPGVETASLEPAGTTPAAPAAEATLAPAPQAAPDQQPQGGSDLDRPYVQIGIFSVEANAEGTAERMRSVGVVPTVRQQETQGRAFWRVIVGPARTEAERAELLEKVKAEGFEDAYAVTD</sequence>
<feature type="domain" description="SPOR" evidence="2">
    <location>
        <begin position="219"/>
        <end position="298"/>
    </location>
</feature>
<reference evidence="3 4" key="1">
    <citation type="submission" date="2019-09" db="EMBL/GenBank/DDBJ databases">
        <authorList>
            <person name="Park J.-S."/>
            <person name="Choi H.-J."/>
        </authorList>
    </citation>
    <scope>NUCLEOTIDE SEQUENCE [LARGE SCALE GENOMIC DNA]</scope>
    <source>
        <strain evidence="3 4">176SS1-4</strain>
    </source>
</reference>
<dbReference type="InterPro" id="IPR007730">
    <property type="entry name" value="SPOR-like_dom"/>
</dbReference>
<dbReference type="InterPro" id="IPR036680">
    <property type="entry name" value="SPOR-like_sf"/>
</dbReference>
<dbReference type="SUPFAM" id="SSF110997">
    <property type="entry name" value="Sporulation related repeat"/>
    <property type="match status" value="1"/>
</dbReference>
<comment type="caution">
    <text evidence="3">The sequence shown here is derived from an EMBL/GenBank/DDBJ whole genome shotgun (WGS) entry which is preliminary data.</text>
</comment>
<dbReference type="Pfam" id="PF05036">
    <property type="entry name" value="SPOR"/>
    <property type="match status" value="1"/>
</dbReference>
<dbReference type="GO" id="GO:0042834">
    <property type="term" value="F:peptidoglycan binding"/>
    <property type="evidence" value="ECO:0007669"/>
    <property type="project" value="InterPro"/>
</dbReference>
<evidence type="ECO:0000313" key="3">
    <source>
        <dbReference type="EMBL" id="KAA9008743.1"/>
    </source>
</evidence>
<evidence type="ECO:0000259" key="2">
    <source>
        <dbReference type="PROSITE" id="PS51724"/>
    </source>
</evidence>
<organism evidence="3 4">
    <name type="scientific">Histidinibacterium aquaticum</name>
    <dbReference type="NCBI Taxonomy" id="2613962"/>
    <lineage>
        <taxon>Bacteria</taxon>
        <taxon>Pseudomonadati</taxon>
        <taxon>Pseudomonadota</taxon>
        <taxon>Alphaproteobacteria</taxon>
        <taxon>Rhodobacterales</taxon>
        <taxon>Paracoccaceae</taxon>
        <taxon>Histidinibacterium</taxon>
    </lineage>
</organism>
<feature type="region of interest" description="Disordered" evidence="1">
    <location>
        <begin position="157"/>
        <end position="177"/>
    </location>
</feature>
<gene>
    <name evidence="3" type="ORF">F3S47_05605</name>
</gene>
<keyword evidence="4" id="KW-1185">Reference proteome</keyword>
<accession>A0A5J5GM65</accession>
<dbReference type="RefSeq" id="WP_150444276.1">
    <property type="nucleotide sequence ID" value="NZ_VYQE01000002.1"/>
</dbReference>
<protein>
    <submittedName>
        <fullName evidence="3">SPOR domain-containing protein</fullName>
    </submittedName>
</protein>